<dbReference type="SUPFAM" id="SSF55811">
    <property type="entry name" value="Nudix"/>
    <property type="match status" value="1"/>
</dbReference>
<keyword evidence="1 3" id="KW-0378">Hydrolase</keyword>
<proteinExistence type="predicted"/>
<sequence length="208" mass="22158">MPAPGSHEFTVRDSQTVYAGAILALRTDEVTMPGGTTARREVVEKHGAVAVVARNDAGEIALLRQYRHPIGRRLLELPAGLLDGGPEETPVQAAQRELAEEAGLAATSWRTLVDLDSSPGFTDEAVRVFLAEGLRAVDTGEQLHEEADLVLTWRSLDEAVAAVFTGEIVNAIAVAGILATAVADRGASALRAPDAAWTDRPRRFDTRG</sequence>
<evidence type="ECO:0000313" key="3">
    <source>
        <dbReference type="EMBL" id="GAA3967814.1"/>
    </source>
</evidence>
<protein>
    <submittedName>
        <fullName evidence="3">NUDIX hydrolase</fullName>
    </submittedName>
</protein>
<dbReference type="CDD" id="cd24158">
    <property type="entry name" value="NUDIX_ADPRase_Rv1700"/>
    <property type="match status" value="1"/>
</dbReference>
<evidence type="ECO:0000313" key="4">
    <source>
        <dbReference type="Proteomes" id="UP001418444"/>
    </source>
</evidence>
<gene>
    <name evidence="3" type="ORF">GCM10022231_31050</name>
</gene>
<dbReference type="InterPro" id="IPR015797">
    <property type="entry name" value="NUDIX_hydrolase-like_dom_sf"/>
</dbReference>
<dbReference type="Gene3D" id="3.90.79.10">
    <property type="entry name" value="Nucleoside Triphosphate Pyrophosphohydrolase"/>
    <property type="match status" value="1"/>
</dbReference>
<dbReference type="PANTHER" id="PTHR11839:SF31">
    <property type="entry name" value="ADP-RIBOSE PYROPHOSPHATASE"/>
    <property type="match status" value="1"/>
</dbReference>
<evidence type="ECO:0000256" key="1">
    <source>
        <dbReference type="ARBA" id="ARBA00022801"/>
    </source>
</evidence>
<name>A0ABP7PMS8_9ACTN</name>
<dbReference type="Proteomes" id="UP001418444">
    <property type="component" value="Unassembled WGS sequence"/>
</dbReference>
<evidence type="ECO:0000259" key="2">
    <source>
        <dbReference type="PROSITE" id="PS51462"/>
    </source>
</evidence>
<dbReference type="EMBL" id="BAAAZW010000009">
    <property type="protein sequence ID" value="GAA3967814.1"/>
    <property type="molecule type" value="Genomic_DNA"/>
</dbReference>
<comment type="caution">
    <text evidence="3">The sequence shown here is derived from an EMBL/GenBank/DDBJ whole genome shotgun (WGS) entry which is preliminary data.</text>
</comment>
<feature type="domain" description="Nudix hydrolase" evidence="2">
    <location>
        <begin position="44"/>
        <end position="176"/>
    </location>
</feature>
<accession>A0ABP7PMS8</accession>
<organism evidence="3 4">
    <name type="scientific">Gordonia caeni</name>
    <dbReference type="NCBI Taxonomy" id="1007097"/>
    <lineage>
        <taxon>Bacteria</taxon>
        <taxon>Bacillati</taxon>
        <taxon>Actinomycetota</taxon>
        <taxon>Actinomycetes</taxon>
        <taxon>Mycobacteriales</taxon>
        <taxon>Gordoniaceae</taxon>
        <taxon>Gordonia</taxon>
    </lineage>
</organism>
<dbReference type="GO" id="GO:0016787">
    <property type="term" value="F:hydrolase activity"/>
    <property type="evidence" value="ECO:0007669"/>
    <property type="project" value="UniProtKB-KW"/>
</dbReference>
<reference evidence="4" key="1">
    <citation type="journal article" date="2019" name="Int. J. Syst. Evol. Microbiol.">
        <title>The Global Catalogue of Microorganisms (GCM) 10K type strain sequencing project: providing services to taxonomists for standard genome sequencing and annotation.</title>
        <authorList>
            <consortium name="The Broad Institute Genomics Platform"/>
            <consortium name="The Broad Institute Genome Sequencing Center for Infectious Disease"/>
            <person name="Wu L."/>
            <person name="Ma J."/>
        </authorList>
    </citation>
    <scope>NUCLEOTIDE SEQUENCE [LARGE SCALE GENOMIC DNA]</scope>
    <source>
        <strain evidence="4">JCM 16923</strain>
    </source>
</reference>
<dbReference type="Pfam" id="PF00293">
    <property type="entry name" value="NUDIX"/>
    <property type="match status" value="1"/>
</dbReference>
<dbReference type="InterPro" id="IPR000086">
    <property type="entry name" value="NUDIX_hydrolase_dom"/>
</dbReference>
<dbReference type="PANTHER" id="PTHR11839">
    <property type="entry name" value="UDP/ADP-SUGAR PYROPHOSPHATASE"/>
    <property type="match status" value="1"/>
</dbReference>
<dbReference type="RefSeq" id="WP_344785399.1">
    <property type="nucleotide sequence ID" value="NZ_BAAAZW010000009.1"/>
</dbReference>
<keyword evidence="4" id="KW-1185">Reference proteome</keyword>
<dbReference type="PROSITE" id="PS51462">
    <property type="entry name" value="NUDIX"/>
    <property type="match status" value="1"/>
</dbReference>